<gene>
    <name evidence="1" type="ORF">TNIN_21301</name>
</gene>
<proteinExistence type="predicted"/>
<evidence type="ECO:0000313" key="2">
    <source>
        <dbReference type="Proteomes" id="UP000886998"/>
    </source>
</evidence>
<reference evidence="1" key="1">
    <citation type="submission" date="2020-08" db="EMBL/GenBank/DDBJ databases">
        <title>Multicomponent nature underlies the extraordinary mechanical properties of spider dragline silk.</title>
        <authorList>
            <person name="Kono N."/>
            <person name="Nakamura H."/>
            <person name="Mori M."/>
            <person name="Yoshida Y."/>
            <person name="Ohtoshi R."/>
            <person name="Malay A.D."/>
            <person name="Moran D.A.P."/>
            <person name="Tomita M."/>
            <person name="Numata K."/>
            <person name="Arakawa K."/>
        </authorList>
    </citation>
    <scope>NUCLEOTIDE SEQUENCE</scope>
</reference>
<accession>A0A8X6YG41</accession>
<sequence>MDLNFDTLLDWNPERLLGPSTPTKICSQLQQLAKEVDQYFNICLRDNSFYRCAESLWVYGPDNLWGEGTPEQTVRVYRSTSSSGK</sequence>
<evidence type="ECO:0000313" key="1">
    <source>
        <dbReference type="EMBL" id="GFY71382.1"/>
    </source>
</evidence>
<dbReference type="AlphaFoldDB" id="A0A8X6YG41"/>
<dbReference type="EMBL" id="BMAV01018778">
    <property type="protein sequence ID" value="GFY71382.1"/>
    <property type="molecule type" value="Genomic_DNA"/>
</dbReference>
<organism evidence="1 2">
    <name type="scientific">Trichonephila inaurata madagascariensis</name>
    <dbReference type="NCBI Taxonomy" id="2747483"/>
    <lineage>
        <taxon>Eukaryota</taxon>
        <taxon>Metazoa</taxon>
        <taxon>Ecdysozoa</taxon>
        <taxon>Arthropoda</taxon>
        <taxon>Chelicerata</taxon>
        <taxon>Arachnida</taxon>
        <taxon>Araneae</taxon>
        <taxon>Araneomorphae</taxon>
        <taxon>Entelegynae</taxon>
        <taxon>Araneoidea</taxon>
        <taxon>Nephilidae</taxon>
        <taxon>Trichonephila</taxon>
        <taxon>Trichonephila inaurata</taxon>
    </lineage>
</organism>
<keyword evidence="2" id="KW-1185">Reference proteome</keyword>
<dbReference type="Proteomes" id="UP000886998">
    <property type="component" value="Unassembled WGS sequence"/>
</dbReference>
<protein>
    <submittedName>
        <fullName evidence="1">Uncharacterized protein</fullName>
    </submittedName>
</protein>
<comment type="caution">
    <text evidence="1">The sequence shown here is derived from an EMBL/GenBank/DDBJ whole genome shotgun (WGS) entry which is preliminary data.</text>
</comment>
<name>A0A8X6YG41_9ARAC</name>